<evidence type="ECO:0000256" key="7">
    <source>
        <dbReference type="ARBA" id="ARBA00022842"/>
    </source>
</evidence>
<protein>
    <recommendedName>
        <fullName evidence="15">Phospholipid-transporting ATPase</fullName>
        <ecNumber evidence="15">7.6.2.1</ecNumber>
    </recommendedName>
</protein>
<comment type="similarity">
    <text evidence="2 15">Belongs to the cation transport ATPase (P-type) (TC 3.A.3) family. Type IV subfamily.</text>
</comment>
<dbReference type="SUPFAM" id="SSF81660">
    <property type="entry name" value="Metal cation-transporting ATPase, ATP-binding domain N"/>
    <property type="match status" value="1"/>
</dbReference>
<feature type="active site" description="4-aspartylphosphate intermediate" evidence="12">
    <location>
        <position position="499"/>
    </location>
</feature>
<evidence type="ECO:0000256" key="5">
    <source>
        <dbReference type="ARBA" id="ARBA00022741"/>
    </source>
</evidence>
<feature type="compositionally biased region" description="Basic and acidic residues" evidence="16">
    <location>
        <begin position="68"/>
        <end position="78"/>
    </location>
</feature>
<keyword evidence="7 14" id="KW-0460">Magnesium</keyword>
<keyword evidence="6 13" id="KW-0067">ATP-binding</keyword>
<comment type="subcellular location">
    <subcellularLocation>
        <location evidence="1 15">Membrane</location>
        <topology evidence="1 15">Multi-pass membrane protein</topology>
    </subcellularLocation>
</comment>
<dbReference type="SUPFAM" id="SSF56784">
    <property type="entry name" value="HAD-like"/>
    <property type="match status" value="1"/>
</dbReference>
<dbReference type="Gene3D" id="3.40.1110.10">
    <property type="entry name" value="Calcium-transporting ATPase, cytoplasmic domain N"/>
    <property type="match status" value="1"/>
</dbReference>
<evidence type="ECO:0000256" key="9">
    <source>
        <dbReference type="ARBA" id="ARBA00022989"/>
    </source>
</evidence>
<evidence type="ECO:0000256" key="2">
    <source>
        <dbReference type="ARBA" id="ARBA00008109"/>
    </source>
</evidence>
<dbReference type="Pfam" id="PF13246">
    <property type="entry name" value="Cation_ATPase"/>
    <property type="match status" value="1"/>
</dbReference>
<dbReference type="InterPro" id="IPR032631">
    <property type="entry name" value="P-type_ATPase_N"/>
</dbReference>
<dbReference type="Gene3D" id="2.70.150.10">
    <property type="entry name" value="Calcium-transporting ATPase, cytoplasmic transduction domain A"/>
    <property type="match status" value="1"/>
</dbReference>
<dbReference type="InterPro" id="IPR023214">
    <property type="entry name" value="HAD_sf"/>
</dbReference>
<dbReference type="NCBIfam" id="TIGR01652">
    <property type="entry name" value="ATPase-Plipid"/>
    <property type="match status" value="1"/>
</dbReference>
<keyword evidence="5 13" id="KW-0547">Nucleotide-binding</keyword>
<dbReference type="InterPro" id="IPR044492">
    <property type="entry name" value="P_typ_ATPase_HD_dom"/>
</dbReference>
<feature type="domain" description="P-type ATPase N-terminal" evidence="17">
    <location>
        <begin position="133"/>
        <end position="183"/>
    </location>
</feature>
<evidence type="ECO:0000256" key="10">
    <source>
        <dbReference type="ARBA" id="ARBA00023136"/>
    </source>
</evidence>
<dbReference type="SUPFAM" id="SSF81653">
    <property type="entry name" value="Calcium ATPase, transduction domain A"/>
    <property type="match status" value="1"/>
</dbReference>
<feature type="transmembrane region" description="Helical" evidence="15">
    <location>
        <begin position="377"/>
        <end position="403"/>
    </location>
</feature>
<evidence type="ECO:0000256" key="14">
    <source>
        <dbReference type="PIRSR" id="PIRSR606539-3"/>
    </source>
</evidence>
<feature type="binding site" evidence="13">
    <location>
        <position position="632"/>
    </location>
    <ligand>
        <name>ATP</name>
        <dbReference type="ChEBI" id="CHEBI:30616"/>
    </ligand>
</feature>
<evidence type="ECO:0000256" key="6">
    <source>
        <dbReference type="ARBA" id="ARBA00022840"/>
    </source>
</evidence>
<dbReference type="InterPro" id="IPR023298">
    <property type="entry name" value="ATPase_P-typ_TM_dom_sf"/>
</dbReference>
<proteinExistence type="inferred from homology"/>
<dbReference type="InterPro" id="IPR036412">
    <property type="entry name" value="HAD-like_sf"/>
</dbReference>
<dbReference type="SUPFAM" id="SSF81665">
    <property type="entry name" value="Calcium ATPase, transmembrane domain M"/>
    <property type="match status" value="1"/>
</dbReference>
<feature type="binding site" evidence="14">
    <location>
        <position position="893"/>
    </location>
    <ligand>
        <name>Mg(2+)</name>
        <dbReference type="ChEBI" id="CHEBI:18420"/>
    </ligand>
</feature>
<dbReference type="PANTHER" id="PTHR24092">
    <property type="entry name" value="PROBABLE PHOSPHOLIPID-TRANSPORTING ATPASE"/>
    <property type="match status" value="1"/>
</dbReference>
<dbReference type="InterPro" id="IPR006539">
    <property type="entry name" value="P-type_ATPase_IV"/>
</dbReference>
<feature type="binding site" evidence="13">
    <location>
        <position position="874"/>
    </location>
    <ligand>
        <name>ATP</name>
        <dbReference type="ChEBI" id="CHEBI:30616"/>
    </ligand>
</feature>
<keyword evidence="10 15" id="KW-0472">Membrane</keyword>
<feature type="region of interest" description="Disordered" evidence="16">
    <location>
        <begin position="1"/>
        <end position="27"/>
    </location>
</feature>
<dbReference type="Pfam" id="PF16209">
    <property type="entry name" value="PhoLip_ATPase_N"/>
    <property type="match status" value="1"/>
</dbReference>
<evidence type="ECO:0000259" key="18">
    <source>
        <dbReference type="Pfam" id="PF16212"/>
    </source>
</evidence>
<gene>
    <name evidence="19" type="ORF">WJX84_001581</name>
</gene>
<evidence type="ECO:0000256" key="3">
    <source>
        <dbReference type="ARBA" id="ARBA00022692"/>
    </source>
</evidence>
<accession>A0AAW1TF28</accession>
<dbReference type="GO" id="GO:0005524">
    <property type="term" value="F:ATP binding"/>
    <property type="evidence" value="ECO:0007669"/>
    <property type="project" value="UniProtKB-UniRule"/>
</dbReference>
<dbReference type="InterPro" id="IPR023299">
    <property type="entry name" value="ATPase_P-typ_cyto_dom_N"/>
</dbReference>
<comment type="catalytic activity">
    <reaction evidence="11 15">
        <text>ATP + H2O + phospholipidSide 1 = ADP + phosphate + phospholipidSide 2.</text>
        <dbReference type="EC" id="7.6.2.1"/>
    </reaction>
</comment>
<comment type="caution">
    <text evidence="19">The sequence shown here is derived from an EMBL/GenBank/DDBJ whole genome shotgun (WGS) entry which is preliminary data.</text>
</comment>
<name>A0AAW1TF28_9CHLO</name>
<evidence type="ECO:0000256" key="12">
    <source>
        <dbReference type="PIRSR" id="PIRSR606539-1"/>
    </source>
</evidence>
<feature type="domain" description="P-type ATPase C-terminal" evidence="18">
    <location>
        <begin position="919"/>
        <end position="1107"/>
    </location>
</feature>
<feature type="binding site" evidence="14">
    <location>
        <position position="897"/>
    </location>
    <ligand>
        <name>Mg(2+)</name>
        <dbReference type="ChEBI" id="CHEBI:18420"/>
    </ligand>
</feature>
<feature type="region of interest" description="Disordered" evidence="16">
    <location>
        <begin position="61"/>
        <end position="81"/>
    </location>
</feature>
<feature type="binding site" evidence="13">
    <location>
        <position position="896"/>
    </location>
    <ligand>
        <name>ATP</name>
        <dbReference type="ChEBI" id="CHEBI:30616"/>
    </ligand>
</feature>
<feature type="binding site" evidence="13">
    <location>
        <position position="591"/>
    </location>
    <ligand>
        <name>ATP</name>
        <dbReference type="ChEBI" id="CHEBI:30616"/>
    </ligand>
</feature>
<sequence length="1115" mass="123069">MKTVQASASWPGTRSNSTIPTALETEGSAYIPETVPLGSGLYDDVDLQAKEPSAALQKSKLGKQKVWTSDESHAREGDDLLPEQDATSRRIWMRLEGPVPYKTSPLMLEQAKRGRFCRWLVSLGLARAHGPTHNRIRTSKYTPLTFLPANLLQQFMRTANLYFLAVILVQMVPGLSPTPWQATALPLVFVLTVNAIKEAGEEIARHSSDDQINGKVVTVLRDNEEILACWANLQVGDVVKVGRNEDLPADLLCLASSNKDKLCHVETANLDGETNLKLKYAFPGTAAYKSAGDLKRLAGPWTFQTELPNERLYQFEGAVIKDAGRTDPLDAANLLLRGCTLVNTDWILGLVVYAGHDSKIFRNRTKAPRKVTQLERTMNLLVAMVFALQVMLSVMASIGNYIFLKSHEPRHWYLKSTGQWPELQPGMAALLVQFLRFMILFNQLIPISLYITLELVKVCQCKFLQWDSQMYHADSDSPCVARTSTLNEELGQVQYILTDKTGTLTQNVMGFVMSSIHGCLYGKQLGRQPAKPSPHSLAYDVGLQQALEQPASNHAGDAARSFLTHLALCNTVIPCLDSDGELVYQASSPDEEALVQGAALLGFQLIARSLQKVEIDCQGEPLEVDVLAVLDFTSDRKRMSILCRLPDGRVRLYCKGADNVIYSRLAKGQLLEQYTQPHLAEMSRAGLRTLCIAQRDISPEEYESWAREFHAASIALHDREAKVEAAAQKLECKLHLVGATAVEDRLQDGVPKAIRTLLQAGIRVWVLTGDKIETAISIALACQLFSPTTKLLMLRERDLGCSDSQLTSEVLKLKVTEVQQLLRSASHPSSRMIGLVIEGGALAVALQPQNESLFLQLCQDCKAVVCCRVSPRQKALVTSLVKQQAGICLGIGDGANDVGMIQAAHIGIGISGREGRAAVLASDFHFGQFRFLPRLLLVHGRWSLKRNLEVVMYMFYKNLAYNLPNFWFALVSGCSSLPYYSTVLIASFNVLWSSLPIIGFAVFEQDLRPISVEQNSQLYRETAAICRQDIVIQFFQWMLEALWHGTIAFAIPLLAFRGGDRDGKTDGIDAMGLATFTCIVLIVNVKVLTRSSSINLIHCVLVAGTLIGSSDIQGA</sequence>
<dbReference type="PANTHER" id="PTHR24092:SF218">
    <property type="entry name" value="PHOSPHOLIPID-TRANSPORTING ATPASE"/>
    <property type="match status" value="1"/>
</dbReference>
<keyword evidence="20" id="KW-1185">Reference proteome</keyword>
<feature type="transmembrane region" description="Helical" evidence="15">
    <location>
        <begin position="334"/>
        <end position="356"/>
    </location>
</feature>
<evidence type="ECO:0000313" key="19">
    <source>
        <dbReference type="EMBL" id="KAK9868496.1"/>
    </source>
</evidence>
<dbReference type="PRINTS" id="PR00119">
    <property type="entry name" value="CATATPASE"/>
</dbReference>
<keyword evidence="4 14" id="KW-0479">Metal-binding</keyword>
<feature type="transmembrane region" description="Helical" evidence="15">
    <location>
        <begin position="1068"/>
        <end position="1088"/>
    </location>
</feature>
<dbReference type="GO" id="GO:0016887">
    <property type="term" value="F:ATP hydrolysis activity"/>
    <property type="evidence" value="ECO:0007669"/>
    <property type="project" value="InterPro"/>
</dbReference>
<feature type="binding site" evidence="13">
    <location>
        <position position="768"/>
    </location>
    <ligand>
        <name>ATP</name>
        <dbReference type="ChEBI" id="CHEBI:30616"/>
    </ligand>
</feature>
<dbReference type="Gene3D" id="3.40.50.1000">
    <property type="entry name" value="HAD superfamily/HAD-like"/>
    <property type="match status" value="1"/>
</dbReference>
<dbReference type="SFLD" id="SFLDS00003">
    <property type="entry name" value="Haloacid_Dehalogenase"/>
    <property type="match status" value="1"/>
</dbReference>
<keyword evidence="9 15" id="KW-1133">Transmembrane helix</keyword>
<feature type="binding site" evidence="13">
    <location>
        <position position="897"/>
    </location>
    <ligand>
        <name>ATP</name>
        <dbReference type="ChEBI" id="CHEBI:30616"/>
    </ligand>
</feature>
<evidence type="ECO:0000256" key="15">
    <source>
        <dbReference type="RuleBase" id="RU362033"/>
    </source>
</evidence>
<feature type="transmembrane region" description="Helical" evidence="15">
    <location>
        <begin position="977"/>
        <end position="1003"/>
    </location>
</feature>
<feature type="binding site" evidence="13">
    <location>
        <position position="499"/>
    </location>
    <ligand>
        <name>ATP</name>
        <dbReference type="ChEBI" id="CHEBI:30616"/>
    </ligand>
</feature>
<dbReference type="FunFam" id="3.40.50.1000:FF:000014">
    <property type="entry name" value="Phospholipid-transporting ATPase"/>
    <property type="match status" value="1"/>
</dbReference>
<dbReference type="GO" id="GO:0000287">
    <property type="term" value="F:magnesium ion binding"/>
    <property type="evidence" value="ECO:0007669"/>
    <property type="project" value="UniProtKB-UniRule"/>
</dbReference>
<evidence type="ECO:0000313" key="20">
    <source>
        <dbReference type="Proteomes" id="UP001485043"/>
    </source>
</evidence>
<dbReference type="SFLD" id="SFLDG00002">
    <property type="entry name" value="C1.7:_P-type_atpase_like"/>
    <property type="match status" value="1"/>
</dbReference>
<evidence type="ECO:0000256" key="1">
    <source>
        <dbReference type="ARBA" id="ARBA00004141"/>
    </source>
</evidence>
<feature type="binding site" evidence="13">
    <location>
        <position position="868"/>
    </location>
    <ligand>
        <name>ATP</name>
        <dbReference type="ChEBI" id="CHEBI:30616"/>
    </ligand>
</feature>
<feature type="binding site" evidence="14">
    <location>
        <position position="499"/>
    </location>
    <ligand>
        <name>Mg(2+)</name>
        <dbReference type="ChEBI" id="CHEBI:18420"/>
    </ligand>
</feature>
<dbReference type="GO" id="GO:0005886">
    <property type="term" value="C:plasma membrane"/>
    <property type="evidence" value="ECO:0007669"/>
    <property type="project" value="TreeGrafter"/>
</dbReference>
<feature type="transmembrane region" description="Helical" evidence="15">
    <location>
        <begin position="1037"/>
        <end position="1056"/>
    </location>
</feature>
<dbReference type="InterPro" id="IPR018303">
    <property type="entry name" value="ATPase_P-typ_P_site"/>
</dbReference>
<feature type="transmembrane region" description="Helical" evidence="15">
    <location>
        <begin position="950"/>
        <end position="971"/>
    </location>
</feature>
<evidence type="ECO:0000256" key="16">
    <source>
        <dbReference type="SAM" id="MobiDB-lite"/>
    </source>
</evidence>
<feature type="compositionally biased region" description="Polar residues" evidence="16">
    <location>
        <begin position="1"/>
        <end position="20"/>
    </location>
</feature>
<feature type="binding site" evidence="13">
    <location>
        <position position="500"/>
    </location>
    <ligand>
        <name>ATP</name>
        <dbReference type="ChEBI" id="CHEBI:30616"/>
    </ligand>
</feature>
<evidence type="ECO:0000256" key="4">
    <source>
        <dbReference type="ARBA" id="ARBA00022723"/>
    </source>
</evidence>
<feature type="binding site" evidence="13">
    <location>
        <position position="769"/>
    </location>
    <ligand>
        <name>ATP</name>
        <dbReference type="ChEBI" id="CHEBI:30616"/>
    </ligand>
</feature>
<keyword evidence="3 15" id="KW-0812">Transmembrane</keyword>
<evidence type="ECO:0000256" key="8">
    <source>
        <dbReference type="ARBA" id="ARBA00022967"/>
    </source>
</evidence>
<dbReference type="Proteomes" id="UP001485043">
    <property type="component" value="Unassembled WGS sequence"/>
</dbReference>
<dbReference type="SFLD" id="SFLDF00027">
    <property type="entry name" value="p-type_atpase"/>
    <property type="match status" value="1"/>
</dbReference>
<dbReference type="InterPro" id="IPR001757">
    <property type="entry name" value="P_typ_ATPase"/>
</dbReference>
<dbReference type="GO" id="GO:0140326">
    <property type="term" value="F:ATPase-coupled intramembrane lipid transporter activity"/>
    <property type="evidence" value="ECO:0007669"/>
    <property type="project" value="UniProtKB-EC"/>
</dbReference>
<feature type="binding site" evidence="14">
    <location>
        <position position="501"/>
    </location>
    <ligand>
        <name>Mg(2+)</name>
        <dbReference type="ChEBI" id="CHEBI:18420"/>
    </ligand>
</feature>
<dbReference type="GO" id="GO:0045332">
    <property type="term" value="P:phospholipid translocation"/>
    <property type="evidence" value="ECO:0007669"/>
    <property type="project" value="TreeGrafter"/>
</dbReference>
<feature type="binding site" evidence="13">
    <location>
        <position position="688"/>
    </location>
    <ligand>
        <name>ATP</name>
        <dbReference type="ChEBI" id="CHEBI:30616"/>
    </ligand>
</feature>
<dbReference type="EC" id="7.6.2.1" evidence="15"/>
<feature type="binding site" evidence="13">
    <location>
        <position position="501"/>
    </location>
    <ligand>
        <name>ATP</name>
        <dbReference type="ChEBI" id="CHEBI:30616"/>
    </ligand>
</feature>
<reference evidence="19 20" key="1">
    <citation type="journal article" date="2024" name="Nat. Commun.">
        <title>Phylogenomics reveals the evolutionary origins of lichenization in chlorophyte algae.</title>
        <authorList>
            <person name="Puginier C."/>
            <person name="Libourel C."/>
            <person name="Otte J."/>
            <person name="Skaloud P."/>
            <person name="Haon M."/>
            <person name="Grisel S."/>
            <person name="Petersen M."/>
            <person name="Berrin J.G."/>
            <person name="Delaux P.M."/>
            <person name="Dal Grande F."/>
            <person name="Keller J."/>
        </authorList>
    </citation>
    <scope>NUCLEOTIDE SEQUENCE [LARGE SCALE GENOMIC DNA]</scope>
    <source>
        <strain evidence="19 20">SAG 2523</strain>
    </source>
</reference>
<keyword evidence="8 15" id="KW-1278">Translocase</keyword>
<organism evidence="19 20">
    <name type="scientific">Apatococcus fuscideae</name>
    <dbReference type="NCBI Taxonomy" id="2026836"/>
    <lineage>
        <taxon>Eukaryota</taxon>
        <taxon>Viridiplantae</taxon>
        <taxon>Chlorophyta</taxon>
        <taxon>core chlorophytes</taxon>
        <taxon>Trebouxiophyceae</taxon>
        <taxon>Chlorellales</taxon>
        <taxon>Chlorellaceae</taxon>
        <taxon>Apatococcus</taxon>
    </lineage>
</organism>
<dbReference type="NCBIfam" id="TIGR01494">
    <property type="entry name" value="ATPase_P-type"/>
    <property type="match status" value="1"/>
</dbReference>
<evidence type="ECO:0000256" key="11">
    <source>
        <dbReference type="ARBA" id="ARBA00034036"/>
    </source>
</evidence>
<dbReference type="InterPro" id="IPR008250">
    <property type="entry name" value="ATPase_P-typ_transduc_dom_A_sf"/>
</dbReference>
<dbReference type="PROSITE" id="PS00154">
    <property type="entry name" value="ATPASE_E1_E2"/>
    <property type="match status" value="1"/>
</dbReference>
<dbReference type="InterPro" id="IPR032630">
    <property type="entry name" value="P_typ_ATPase_c"/>
</dbReference>
<evidence type="ECO:0000259" key="17">
    <source>
        <dbReference type="Pfam" id="PF16209"/>
    </source>
</evidence>
<dbReference type="Pfam" id="PF16212">
    <property type="entry name" value="PhoLip_ATPase_C"/>
    <property type="match status" value="1"/>
</dbReference>
<comment type="cofactor">
    <cofactor evidence="14">
        <name>Mg(2+)</name>
        <dbReference type="ChEBI" id="CHEBI:18420"/>
    </cofactor>
</comment>
<dbReference type="CDD" id="cd02073">
    <property type="entry name" value="P-type_ATPase_APLT_Dnf-like"/>
    <property type="match status" value="1"/>
</dbReference>
<dbReference type="AlphaFoldDB" id="A0AAW1TF28"/>
<dbReference type="EMBL" id="JALJOV010000025">
    <property type="protein sequence ID" value="KAK9868496.1"/>
    <property type="molecule type" value="Genomic_DNA"/>
</dbReference>
<evidence type="ECO:0000256" key="13">
    <source>
        <dbReference type="PIRSR" id="PIRSR606539-2"/>
    </source>
</evidence>
<feature type="binding site" evidence="13">
    <location>
        <position position="770"/>
    </location>
    <ligand>
        <name>ATP</name>
        <dbReference type="ChEBI" id="CHEBI:30616"/>
    </ligand>
</feature>
<feature type="binding site" evidence="13">
    <location>
        <position position="655"/>
    </location>
    <ligand>
        <name>ATP</name>
        <dbReference type="ChEBI" id="CHEBI:30616"/>
    </ligand>
</feature>